<reference evidence="1" key="1">
    <citation type="submission" date="2023-11" db="EMBL/GenBank/DDBJ databases">
        <authorList>
            <person name="Poullet M."/>
        </authorList>
    </citation>
    <scope>NUCLEOTIDE SEQUENCE</scope>
    <source>
        <strain evidence="1">E1834</strain>
    </source>
</reference>
<gene>
    <name evidence="1" type="ORF">MENTE1834_LOCUS43336</name>
</gene>
<sequence>MAARDGRSRQNYLQEHSIPQLFEGLMTGLIYNQPIDPIQFLENAIAKLRKNPDLPLKWDTFISVSPQQQQQQTRMNTGENAVSYKQNTPIEAKPQVTTAAEAASSIRNSGKRSPSSTRSNKKNSGQTSGVSNSGDQNRRRQSGATNSTTEKASSSSRPNSLAQAANNAFIVPDAPIILFMGGPGGGKTRYATQLQDQLKEEGLVHICMPDLVRSAISRYKDKLPEWRAAAEKDQRGELIPNELAQQLVVAEMGKHTQARAFFLEGFPREAHQVEEFEKNVINLIKSLFFQIFQVRPVDMALILDYDEDVLRRHMQARGLLSDVIDRRINEFKEKTLPTAKYFDDQQLLHLIPGERSDSVIIERMKKLTLRAIHAGVGGLITSSNSASSSATGGIYTRDGIGSRNKEGSAKSVLGTAVSSATSKEDVIPKIINGGDGTENANRILNTPKVISATPIMPVPTPISTPTNSIIQQQKAVNNSNPSTPQRPPSTSSKVNGSRKSTPAPAPPGPPSSISSSPVIKNSDEMNDPFPKGLPSEVPVILIIGAPGSNKSTFAQRIARKYEGFVQLSMGELLRRKVLENREDALWSRVGKKMDAGETIPLRICRELLYTTLHERGKNAWGFVLEGYPRSVVQVEDVEAQLGRIDLAILIDCTEPFCNESLRQRYQRGKEEGAERADDEEGIVRVRLALFKLNTLPMLKHLDDQGLLRVVSLQLHEHDPTHSEHQSEGDADEERVFQEICAIIDNTIFVHDDGNGMSLESSQRNSTDKV</sequence>
<evidence type="ECO:0000313" key="2">
    <source>
        <dbReference type="Proteomes" id="UP001497535"/>
    </source>
</evidence>
<keyword evidence="2" id="KW-1185">Reference proteome</keyword>
<proteinExistence type="predicted"/>
<organism evidence="1 2">
    <name type="scientific">Meloidogyne enterolobii</name>
    <name type="common">Root-knot nematode worm</name>
    <name type="synonym">Meloidogyne mayaguensis</name>
    <dbReference type="NCBI Taxonomy" id="390850"/>
    <lineage>
        <taxon>Eukaryota</taxon>
        <taxon>Metazoa</taxon>
        <taxon>Ecdysozoa</taxon>
        <taxon>Nematoda</taxon>
        <taxon>Chromadorea</taxon>
        <taxon>Rhabditida</taxon>
        <taxon>Tylenchina</taxon>
        <taxon>Tylenchomorpha</taxon>
        <taxon>Tylenchoidea</taxon>
        <taxon>Meloidogynidae</taxon>
        <taxon>Meloidogyninae</taxon>
        <taxon>Meloidogyne</taxon>
    </lineage>
</organism>
<comment type="caution">
    <text evidence="1">The sequence shown here is derived from an EMBL/GenBank/DDBJ whole genome shotgun (WGS) entry which is preliminary data.</text>
</comment>
<accession>A0ACB1AUL7</accession>
<evidence type="ECO:0000313" key="1">
    <source>
        <dbReference type="EMBL" id="CAK5105885.1"/>
    </source>
</evidence>
<dbReference type="EMBL" id="CAVMJV010000121">
    <property type="protein sequence ID" value="CAK5105885.1"/>
    <property type="molecule type" value="Genomic_DNA"/>
</dbReference>
<name>A0ACB1AUL7_MELEN</name>
<dbReference type="Proteomes" id="UP001497535">
    <property type="component" value="Unassembled WGS sequence"/>
</dbReference>
<protein>
    <submittedName>
        <fullName evidence="1">Uncharacterized protein</fullName>
    </submittedName>
</protein>